<feature type="transmembrane region" description="Helical" evidence="2">
    <location>
        <begin position="44"/>
        <end position="68"/>
    </location>
</feature>
<feature type="transmembrane region" description="Helical" evidence="2">
    <location>
        <begin position="12"/>
        <end position="32"/>
    </location>
</feature>
<dbReference type="InterPro" id="IPR010865">
    <property type="entry name" value="DUF1499"/>
</dbReference>
<gene>
    <name evidence="3" type="ORF">MNBD_ALPHA11-2420</name>
</gene>
<evidence type="ECO:0008006" key="4">
    <source>
        <dbReference type="Google" id="ProtNLM"/>
    </source>
</evidence>
<name>A0A3B0UGE2_9ZZZZ</name>
<feature type="region of interest" description="Disordered" evidence="1">
    <location>
        <begin position="246"/>
        <end position="268"/>
    </location>
</feature>
<sequence>MRTFTRTSKLAIWSRRFGSFALPIAIIPVWMHRNQLLNSETFQILLMSAITLALLAVFIGIAAYFRLWQTGDHGWGKSTMGIFLGLVCLSPIAYGASLSLNYPFANDVSTNAQRPPQLQANLQTAIRTALPQEETAIFFPAISTRIYDVEPAVLFDRVEDMVRERGWEIRIQRKPGVNGNGTINAMAMTFLGWRDEVAIRLEPNFSGTRFDMRSASLNGAHDLGANGIRIEKFLSDLDNVVTEINAQGSHGSETDSTQDADAPVSDPH</sequence>
<organism evidence="3">
    <name type="scientific">hydrothermal vent metagenome</name>
    <dbReference type="NCBI Taxonomy" id="652676"/>
    <lineage>
        <taxon>unclassified sequences</taxon>
        <taxon>metagenomes</taxon>
        <taxon>ecological metagenomes</taxon>
    </lineage>
</organism>
<protein>
    <recommendedName>
        <fullName evidence="4">DUF1499 domain-containing protein</fullName>
    </recommendedName>
</protein>
<feature type="transmembrane region" description="Helical" evidence="2">
    <location>
        <begin position="80"/>
        <end position="104"/>
    </location>
</feature>
<evidence type="ECO:0000256" key="2">
    <source>
        <dbReference type="SAM" id="Phobius"/>
    </source>
</evidence>
<feature type="compositionally biased region" description="Polar residues" evidence="1">
    <location>
        <begin position="246"/>
        <end position="259"/>
    </location>
</feature>
<accession>A0A3B0UGE2</accession>
<dbReference type="Pfam" id="PF07386">
    <property type="entry name" value="DUF1499"/>
    <property type="match status" value="1"/>
</dbReference>
<proteinExistence type="predicted"/>
<dbReference type="AlphaFoldDB" id="A0A3B0UGE2"/>
<reference evidence="3" key="1">
    <citation type="submission" date="2018-06" db="EMBL/GenBank/DDBJ databases">
        <authorList>
            <person name="Zhirakovskaya E."/>
        </authorList>
    </citation>
    <scope>NUCLEOTIDE SEQUENCE</scope>
</reference>
<keyword evidence="2" id="KW-0812">Transmembrane</keyword>
<dbReference type="EMBL" id="UOEQ01000474">
    <property type="protein sequence ID" value="VAW23559.1"/>
    <property type="molecule type" value="Genomic_DNA"/>
</dbReference>
<evidence type="ECO:0000256" key="1">
    <source>
        <dbReference type="SAM" id="MobiDB-lite"/>
    </source>
</evidence>
<evidence type="ECO:0000313" key="3">
    <source>
        <dbReference type="EMBL" id="VAW23559.1"/>
    </source>
</evidence>
<keyword evidence="2" id="KW-1133">Transmembrane helix</keyword>
<keyword evidence="2" id="KW-0472">Membrane</keyword>